<dbReference type="EMBL" id="CM020618">
    <property type="protein sequence ID" value="KAK1862070.1"/>
    <property type="molecule type" value="Genomic_DNA"/>
</dbReference>
<organism evidence="1 2">
    <name type="scientific">Pyropia yezoensis</name>
    <name type="common">Susabi-nori</name>
    <name type="synonym">Porphyra yezoensis</name>
    <dbReference type="NCBI Taxonomy" id="2788"/>
    <lineage>
        <taxon>Eukaryota</taxon>
        <taxon>Rhodophyta</taxon>
        <taxon>Bangiophyceae</taxon>
        <taxon>Bangiales</taxon>
        <taxon>Bangiaceae</taxon>
        <taxon>Pyropia</taxon>
    </lineage>
</organism>
<sequence>MWDSLRPRRSRVPRRGRRGALTCEQSEDAREEEADEEADGEADGDDVEEADEEAVEWADGDDVEEADEEADGNDVEEADEEAVEEADGEADGEADEGADGDDVQEADEEAVEEADGEANGEADEEATGMTSRRPMRRPSRRLTGRPTGRPTRRLTDLPLRLLQYDANPSAMQAVMRAVFRLGASAVTVAGVADVVHVPLYERLDGTRGSKYVDRVELSARGGRVLAEVLAASLPEGGARPRHVRSSGVGG</sequence>
<accession>A0ACC3BWF5</accession>
<protein>
    <submittedName>
        <fullName evidence="1">Uncharacterized protein</fullName>
    </submittedName>
</protein>
<evidence type="ECO:0000313" key="2">
    <source>
        <dbReference type="Proteomes" id="UP000798662"/>
    </source>
</evidence>
<comment type="caution">
    <text evidence="1">The sequence shown here is derived from an EMBL/GenBank/DDBJ whole genome shotgun (WGS) entry which is preliminary data.</text>
</comment>
<evidence type="ECO:0000313" key="1">
    <source>
        <dbReference type="EMBL" id="KAK1862070.1"/>
    </source>
</evidence>
<name>A0ACC3BWF5_PYRYE</name>
<reference evidence="1" key="1">
    <citation type="submission" date="2019-11" db="EMBL/GenBank/DDBJ databases">
        <title>Nori genome reveals adaptations in red seaweeds to the harsh intertidal environment.</title>
        <authorList>
            <person name="Wang D."/>
            <person name="Mao Y."/>
        </authorList>
    </citation>
    <scope>NUCLEOTIDE SEQUENCE</scope>
    <source>
        <tissue evidence="1">Gametophyte</tissue>
    </source>
</reference>
<proteinExistence type="predicted"/>
<gene>
    <name evidence="1" type="ORF">I4F81_004646</name>
</gene>
<dbReference type="Proteomes" id="UP000798662">
    <property type="component" value="Chromosome 1"/>
</dbReference>
<keyword evidence="2" id="KW-1185">Reference proteome</keyword>